<evidence type="ECO:0000313" key="3">
    <source>
        <dbReference type="WBParaSite" id="ACRNAN_scaffold7130.g7428.t1"/>
    </source>
</evidence>
<dbReference type="InterPro" id="IPR027307">
    <property type="entry name" value="WASH7"/>
</dbReference>
<keyword evidence="2" id="KW-1185">Reference proteome</keyword>
<dbReference type="WBParaSite" id="ACRNAN_scaffold7130.g7428.t1">
    <property type="protein sequence ID" value="ACRNAN_scaffold7130.g7428.t1"/>
    <property type="gene ID" value="ACRNAN_scaffold7130.g7428"/>
</dbReference>
<reference evidence="3" key="1">
    <citation type="submission" date="2022-11" db="UniProtKB">
        <authorList>
            <consortium name="WormBaseParasite"/>
        </authorList>
    </citation>
    <scope>IDENTIFICATION</scope>
</reference>
<protein>
    <submittedName>
        <fullName evidence="3">WASH complex subunit 4 N-terminal domain-containing protein</fullName>
    </submittedName>
</protein>
<evidence type="ECO:0000259" key="1">
    <source>
        <dbReference type="Pfam" id="PF14745"/>
    </source>
</evidence>
<feature type="domain" description="WASH complex subunit 4 N-terminal" evidence="1">
    <location>
        <begin position="48"/>
        <end position="530"/>
    </location>
</feature>
<dbReference type="GO" id="GO:0005768">
    <property type="term" value="C:endosome"/>
    <property type="evidence" value="ECO:0007669"/>
    <property type="project" value="TreeGrafter"/>
</dbReference>
<dbReference type="InterPro" id="IPR028191">
    <property type="entry name" value="WASH-4_N"/>
</dbReference>
<evidence type="ECO:0000313" key="2">
    <source>
        <dbReference type="Proteomes" id="UP000887540"/>
    </source>
</evidence>
<accession>A0A914EE43</accession>
<dbReference type="AlphaFoldDB" id="A0A914EE43"/>
<organism evidence="2 3">
    <name type="scientific">Acrobeloides nanus</name>
    <dbReference type="NCBI Taxonomy" id="290746"/>
    <lineage>
        <taxon>Eukaryota</taxon>
        <taxon>Metazoa</taxon>
        <taxon>Ecdysozoa</taxon>
        <taxon>Nematoda</taxon>
        <taxon>Chromadorea</taxon>
        <taxon>Rhabditida</taxon>
        <taxon>Tylenchina</taxon>
        <taxon>Cephalobomorpha</taxon>
        <taxon>Cephaloboidea</taxon>
        <taxon>Cephalobidae</taxon>
        <taxon>Acrobeloides</taxon>
    </lineage>
</organism>
<name>A0A914EE43_9BILA</name>
<dbReference type="PANTHER" id="PTHR31409:SF0">
    <property type="entry name" value="WASH COMPLEX SUBUNIT 4"/>
    <property type="match status" value="1"/>
</dbReference>
<dbReference type="GO" id="GO:0071203">
    <property type="term" value="C:WASH complex"/>
    <property type="evidence" value="ECO:0007669"/>
    <property type="project" value="InterPro"/>
</dbReference>
<dbReference type="GO" id="GO:0016197">
    <property type="term" value="P:endosomal transport"/>
    <property type="evidence" value="ECO:0007669"/>
    <property type="project" value="TreeGrafter"/>
</dbReference>
<dbReference type="Proteomes" id="UP000887540">
    <property type="component" value="Unplaced"/>
</dbReference>
<dbReference type="Pfam" id="PF14745">
    <property type="entry name" value="WASH-4_N"/>
    <property type="match status" value="1"/>
</dbReference>
<dbReference type="PANTHER" id="PTHR31409">
    <property type="entry name" value="WASH COMPLEX SUBUNIT 4"/>
    <property type="match status" value="1"/>
</dbReference>
<proteinExistence type="predicted"/>
<dbReference type="GO" id="GO:0007032">
    <property type="term" value="P:endosome organization"/>
    <property type="evidence" value="ECO:0007669"/>
    <property type="project" value="TreeGrafter"/>
</dbReference>
<sequence length="533" mass="60939">MDGSRDSRARSLEVQKVSELLNKVRDYDAITGLQDRNYVICSSGIRDTTASVVSLVNSGNDMIDKCIMAFSALSIEIDQLVHEARSRYYDALLLYGEEADESYIEREGGSILMMSEFLPFLHELSLFINRSYEVCRNLVLQLFSFSKLNESHLPKARERILARSWRYLGELLAVLLTLDEIILGNPVLKQHWTAFKKSIQSVNHNPSQFNANDARLKPLQNIIANLELQVLTGHIFQNCCQQYFTSEIQNDKAFMERFQKIVNEMLTKWDRLAQEDVPDKQRLIVIVSLTVFYHCLYPILDKKLLKNLAATHKRIAAFHLAGDLLWTPVDFIIHQLPEADKAIDKKIISSVAAAKTAMLDHQAEALSRETKLTEDAIEEWKGEMHETKTQRDFNNNTHQYLSDRCALMLKGARIADKISRLLRCALNGHLVLNRTLTKINAQNIFRLMELIKEIELTFRFFWPSILEWCLHASQYWSGCILRILDGIRSGLSDNSTNIDIVSAILVAESVLSQTPTKTRLLVCGVALEMANYL</sequence>